<comment type="caution">
    <text evidence="2">The sequence shown here is derived from an EMBL/GenBank/DDBJ whole genome shotgun (WGS) entry which is preliminary data.</text>
</comment>
<sequence>MKSEIAQGKLGADSTAFMIFESLLKIPTLWEASASGAHDSLIKQAFRQNVKGAYIKPLNVVQWFDVVLVAAYPGGDVEQLLSFENPLSRKEVGKRLVKTFETLLAGFESKVNAEGIVVGQPQASKRRRVKRTSESGKQDSNADAAVKDREIKIGTQKQNAIKHMCNYSTFESYRALQCHLSFFSESSVNESVLSWKHLWTSTLPADGMCPSEAEEYARRAGAAASAKLVPPRLMSKQLEFGGELSPADHNLIMDKILSIHEDTLSNNHGCAKITVEHLWTYRFVITSWTRTIAECCFTDLKPADFENVRDAVLKGDALDAQIKACIKQWPMAWNVTMLPDVAALATDYDAAHEDKESLVETAEKEEWIFRFETLQDCLDWLACKKKVALAKTAQELVQRYQEKQSPVCELNDMAELPGHYATMSSNVTTEIKGKKLVVAICDFNVPGARNALIQPKLITGLANLCRTQGHLLQCVENTVILATMASRSKEESTADPLEDFVDFCRSMKLAGFGAQHAWSQALTVPGEECLGFDQSDRCLSYNQQQWDFTASGRMFYLYNDLEKAVAENHFASLSELARTGRAPTAMLIGSQEMVTISSAAESERAVRYMPSTRSAQKGSDASFQLYKALLSTSKLRKPHLTGLLKANDAVHMVDLHSHVGDHCLATMLMKDELPTGVAIKHFIVQLKSLKSSVQAADWCVKRLGHWLAQRWMKHELKLELDGKTISPDIDCQALSEDDLKHLKTMEGVWHAYEGVRALGSKLKVLQISGSKVVLSSQVKSEFTQSPHFIRERFEALEASHLENFGELLKSKLTPESDTPTLQTVDPRPTTAETEVTPETMPAFESEAKVREKYTIKVECKAFDPKNVILLVSDKGVPFIYSKDNVTLKRGTRLGGCGSGKLIQGDEPGVKFELSSDRDLLEVNFGSNAEDEDEDNSKCKRGSFYMVVKDLMKSSPATEISVTGYKVVSKGDAALGEHGYDLTADEGKPWVFVPKDKDPKSFSSGNAFRPLAQQLKPLHPNFTWMWRCQWHAVHAKLSLKKPFVTVNRDLKLESNKPIKLVKEE</sequence>
<accession>A0ABP0PFY6</accession>
<feature type="region of interest" description="Disordered" evidence="1">
    <location>
        <begin position="122"/>
        <end position="145"/>
    </location>
</feature>
<evidence type="ECO:0000313" key="3">
    <source>
        <dbReference type="Proteomes" id="UP001642464"/>
    </source>
</evidence>
<feature type="compositionally biased region" description="Low complexity" evidence="1">
    <location>
        <begin position="826"/>
        <end position="837"/>
    </location>
</feature>
<protein>
    <submittedName>
        <fullName evidence="2">Uncharacterized protein</fullName>
    </submittedName>
</protein>
<name>A0ABP0PFY6_9DINO</name>
<dbReference type="Proteomes" id="UP001642464">
    <property type="component" value="Unassembled WGS sequence"/>
</dbReference>
<feature type="region of interest" description="Disordered" evidence="1">
    <location>
        <begin position="815"/>
        <end position="837"/>
    </location>
</feature>
<gene>
    <name evidence="2" type="ORF">SCF082_LOCUS36309</name>
</gene>
<keyword evidence="3" id="KW-1185">Reference proteome</keyword>
<reference evidence="2 3" key="1">
    <citation type="submission" date="2024-02" db="EMBL/GenBank/DDBJ databases">
        <authorList>
            <person name="Chen Y."/>
            <person name="Shah S."/>
            <person name="Dougan E. K."/>
            <person name="Thang M."/>
            <person name="Chan C."/>
        </authorList>
    </citation>
    <scope>NUCLEOTIDE SEQUENCE [LARGE SCALE GENOMIC DNA]</scope>
</reference>
<organism evidence="2 3">
    <name type="scientific">Durusdinium trenchii</name>
    <dbReference type="NCBI Taxonomy" id="1381693"/>
    <lineage>
        <taxon>Eukaryota</taxon>
        <taxon>Sar</taxon>
        <taxon>Alveolata</taxon>
        <taxon>Dinophyceae</taxon>
        <taxon>Suessiales</taxon>
        <taxon>Symbiodiniaceae</taxon>
        <taxon>Durusdinium</taxon>
    </lineage>
</organism>
<dbReference type="EMBL" id="CAXAMM010035669">
    <property type="protein sequence ID" value="CAK9074641.1"/>
    <property type="molecule type" value="Genomic_DNA"/>
</dbReference>
<evidence type="ECO:0000256" key="1">
    <source>
        <dbReference type="SAM" id="MobiDB-lite"/>
    </source>
</evidence>
<evidence type="ECO:0000313" key="2">
    <source>
        <dbReference type="EMBL" id="CAK9074641.1"/>
    </source>
</evidence>
<proteinExistence type="predicted"/>